<keyword evidence="3" id="KW-0645">Protease</keyword>
<dbReference type="SUPFAM" id="SSF81923">
    <property type="entry name" value="Double Clp-N motif"/>
    <property type="match status" value="1"/>
</dbReference>
<evidence type="ECO:0000313" key="4">
    <source>
        <dbReference type="Proteomes" id="UP001626628"/>
    </source>
</evidence>
<evidence type="ECO:0000256" key="1">
    <source>
        <dbReference type="PROSITE-ProRule" id="PRU01251"/>
    </source>
</evidence>
<evidence type="ECO:0000259" key="2">
    <source>
        <dbReference type="PROSITE" id="PS51903"/>
    </source>
</evidence>
<dbReference type="Pfam" id="PF02861">
    <property type="entry name" value="Clp_N"/>
    <property type="match status" value="2"/>
</dbReference>
<dbReference type="GO" id="GO:0006508">
    <property type="term" value="P:proteolysis"/>
    <property type="evidence" value="ECO:0007669"/>
    <property type="project" value="UniProtKB-KW"/>
</dbReference>
<feature type="domain" description="Clp R" evidence="2">
    <location>
        <begin position="2"/>
        <end position="190"/>
    </location>
</feature>
<dbReference type="RefSeq" id="WP_407288999.1">
    <property type="nucleotide sequence ID" value="NZ_CP147982.1"/>
</dbReference>
<reference evidence="3 4" key="1">
    <citation type="submission" date="2024-03" db="EMBL/GenBank/DDBJ databases">
        <title>The complete genome of Streptomyces sirii sp.nov.</title>
        <authorList>
            <person name="Zakalyukina Y.V."/>
            <person name="Belik A.R."/>
            <person name="Biryukov M.V."/>
            <person name="Baturina O.A."/>
            <person name="Kabilov M.R."/>
        </authorList>
    </citation>
    <scope>NUCLEOTIDE SEQUENCE [LARGE SCALE GENOMIC DNA]</scope>
    <source>
        <strain evidence="3 4">BP-8</strain>
    </source>
</reference>
<sequence>MFEKFTRSARDVVKGAISHSGRAGATAVTEEHLLLSLLDAEGTTASSALASLGVDRRREALEGALREARQRGGISRADAEALAGFGIDVDEVVARVEATHGSGALAADRTTKRWRPAGHRPFTPEAKAVLERSLRAALARGDRHIGDEHILLALAAHPGVVADVLTEYGADQAEVERALRDGGPGRARAS</sequence>
<evidence type="ECO:0000313" key="3">
    <source>
        <dbReference type="EMBL" id="WXK81180.1"/>
    </source>
</evidence>
<dbReference type="Gene3D" id="1.10.1780.10">
    <property type="entry name" value="Clp, N-terminal domain"/>
    <property type="match status" value="2"/>
</dbReference>
<keyword evidence="4" id="KW-1185">Reference proteome</keyword>
<dbReference type="EMBL" id="CP147982">
    <property type="protein sequence ID" value="WXK81180.1"/>
    <property type="molecule type" value="Genomic_DNA"/>
</dbReference>
<dbReference type="InterPro" id="IPR004176">
    <property type="entry name" value="Clp_R_N"/>
</dbReference>
<accession>A0ABZ2QXT0</accession>
<dbReference type="Proteomes" id="UP001626628">
    <property type="component" value="Chromosome"/>
</dbReference>
<keyword evidence="1" id="KW-0677">Repeat</keyword>
<organism evidence="3 4">
    <name type="scientific">Streptomyces sirii</name>
    <dbReference type="NCBI Taxonomy" id="3127701"/>
    <lineage>
        <taxon>Bacteria</taxon>
        <taxon>Bacillati</taxon>
        <taxon>Actinomycetota</taxon>
        <taxon>Actinomycetes</taxon>
        <taxon>Kitasatosporales</taxon>
        <taxon>Streptomycetaceae</taxon>
        <taxon>Streptomyces</taxon>
    </lineage>
</organism>
<gene>
    <name evidence="3" type="ORF">WAB15_37070</name>
</gene>
<dbReference type="GO" id="GO:0008233">
    <property type="term" value="F:peptidase activity"/>
    <property type="evidence" value="ECO:0007669"/>
    <property type="project" value="UniProtKB-KW"/>
</dbReference>
<dbReference type="PROSITE" id="PS51903">
    <property type="entry name" value="CLP_R"/>
    <property type="match status" value="1"/>
</dbReference>
<proteinExistence type="predicted"/>
<dbReference type="InterPro" id="IPR036628">
    <property type="entry name" value="Clp_N_dom_sf"/>
</dbReference>
<keyword evidence="3" id="KW-0378">Hydrolase</keyword>
<name>A0ABZ2QXT0_9ACTN</name>
<protein>
    <submittedName>
        <fullName evidence="3">Clp protease N-terminal domain-containing protein</fullName>
    </submittedName>
</protein>